<evidence type="ECO:0000313" key="8">
    <source>
        <dbReference type="RefSeq" id="XP_033462076.1"/>
    </source>
</evidence>
<dbReference type="RefSeq" id="XP_033462076.1">
    <property type="nucleotide sequence ID" value="XM_033600585.1"/>
</dbReference>
<feature type="domain" description="WSC" evidence="6">
    <location>
        <begin position="1"/>
        <end position="85"/>
    </location>
</feature>
<dbReference type="PROSITE" id="PS51212">
    <property type="entry name" value="WSC"/>
    <property type="match status" value="1"/>
</dbReference>
<feature type="non-terminal residue" evidence="8">
    <location>
        <position position="1"/>
    </location>
</feature>
<evidence type="ECO:0000256" key="1">
    <source>
        <dbReference type="ARBA" id="ARBA00004167"/>
    </source>
</evidence>
<dbReference type="AlphaFoldDB" id="A0A6J3MAJ1"/>
<dbReference type="InterPro" id="IPR051694">
    <property type="entry name" value="Immunoregulatory_rcpt-like"/>
</dbReference>
<keyword evidence="3 5" id="KW-1133">Transmembrane helix</keyword>
<reference evidence="8" key="3">
    <citation type="submission" date="2025-08" db="UniProtKB">
        <authorList>
            <consortium name="RefSeq"/>
        </authorList>
    </citation>
    <scope>IDENTIFICATION</scope>
    <source>
        <strain evidence="8">CBS 342.82</strain>
    </source>
</reference>
<evidence type="ECO:0000256" key="3">
    <source>
        <dbReference type="ARBA" id="ARBA00022989"/>
    </source>
</evidence>
<keyword evidence="2 5" id="KW-0812">Transmembrane</keyword>
<dbReference type="PANTHER" id="PTHR15549">
    <property type="entry name" value="PAIRED IMMUNOGLOBULIN-LIKE TYPE 2 RECEPTOR"/>
    <property type="match status" value="1"/>
</dbReference>
<evidence type="ECO:0000256" key="5">
    <source>
        <dbReference type="SAM" id="Phobius"/>
    </source>
</evidence>
<name>A0A6J3MAJ1_9PEZI</name>
<dbReference type="InterPro" id="IPR002889">
    <property type="entry name" value="WSC_carb-bd"/>
</dbReference>
<dbReference type="OrthoDB" id="2019572at2759"/>
<proteinExistence type="predicted"/>
<organism evidence="8">
    <name type="scientific">Dissoconium aciculare CBS 342.82</name>
    <dbReference type="NCBI Taxonomy" id="1314786"/>
    <lineage>
        <taxon>Eukaryota</taxon>
        <taxon>Fungi</taxon>
        <taxon>Dikarya</taxon>
        <taxon>Ascomycota</taxon>
        <taxon>Pezizomycotina</taxon>
        <taxon>Dothideomycetes</taxon>
        <taxon>Dothideomycetidae</taxon>
        <taxon>Mycosphaerellales</taxon>
        <taxon>Dissoconiaceae</taxon>
        <taxon>Dissoconium</taxon>
    </lineage>
</organism>
<evidence type="ECO:0000256" key="4">
    <source>
        <dbReference type="ARBA" id="ARBA00023136"/>
    </source>
</evidence>
<gene>
    <name evidence="8" type="ORF">K489DRAFT_307324</name>
</gene>
<keyword evidence="4 5" id="KW-0472">Membrane</keyword>
<reference evidence="8" key="1">
    <citation type="submission" date="2020-01" db="EMBL/GenBank/DDBJ databases">
        <authorList>
            <consortium name="DOE Joint Genome Institute"/>
            <person name="Haridas S."/>
            <person name="Albert R."/>
            <person name="Binder M."/>
            <person name="Bloem J."/>
            <person name="Labutti K."/>
            <person name="Salamov A."/>
            <person name="Andreopoulos B."/>
            <person name="Baker S.E."/>
            <person name="Barry K."/>
            <person name="Bills G."/>
            <person name="Bluhm B.H."/>
            <person name="Cannon C."/>
            <person name="Castanera R."/>
            <person name="Culley D.E."/>
            <person name="Daum C."/>
            <person name="Ezra D."/>
            <person name="Gonzalez J.B."/>
            <person name="Henrissat B."/>
            <person name="Kuo A."/>
            <person name="Liang C."/>
            <person name="Lipzen A."/>
            <person name="Lutzoni F."/>
            <person name="Magnuson J."/>
            <person name="Mondo S."/>
            <person name="Nolan M."/>
            <person name="Ohm R."/>
            <person name="Pangilinan J."/>
            <person name="Park H.-J."/>
            <person name="Ramirez L."/>
            <person name="Alfaro M."/>
            <person name="Sun H."/>
            <person name="Tritt A."/>
            <person name="Yoshinaga Y."/>
            <person name="Zwiers L.-H."/>
            <person name="Turgeon B.G."/>
            <person name="Goodwin S.B."/>
            <person name="Spatafora J.W."/>
            <person name="Crous P.W."/>
            <person name="Grigoriev I.V."/>
        </authorList>
    </citation>
    <scope>NUCLEOTIDE SEQUENCE</scope>
    <source>
        <strain evidence="8">CBS 342.82</strain>
    </source>
</reference>
<keyword evidence="7" id="KW-1185">Reference proteome</keyword>
<dbReference type="GO" id="GO:0016020">
    <property type="term" value="C:membrane"/>
    <property type="evidence" value="ECO:0007669"/>
    <property type="project" value="UniProtKB-SubCell"/>
</dbReference>
<dbReference type="SMART" id="SM00321">
    <property type="entry name" value="WSC"/>
    <property type="match status" value="1"/>
</dbReference>
<comment type="subcellular location">
    <subcellularLocation>
        <location evidence="1">Membrane</location>
        <topology evidence="1">Single-pass membrane protein</topology>
    </subcellularLocation>
</comment>
<feature type="transmembrane region" description="Helical" evidence="5">
    <location>
        <begin position="146"/>
        <end position="170"/>
    </location>
</feature>
<dbReference type="PANTHER" id="PTHR15549:SF33">
    <property type="entry name" value="MEMBRANE PROTEIN WSC4, PUTATIVE (AFU_ORTHOLOGUE AFUA_5G09020)-RELATED"/>
    <property type="match status" value="1"/>
</dbReference>
<reference evidence="8" key="2">
    <citation type="submission" date="2020-04" db="EMBL/GenBank/DDBJ databases">
        <authorList>
            <consortium name="NCBI Genome Project"/>
        </authorList>
    </citation>
    <scope>NUCLEOTIDE SEQUENCE</scope>
    <source>
        <strain evidence="8">CBS 342.82</strain>
    </source>
</reference>
<sequence length="244" mass="25142">GCYSSSEGLTEGGTYLYQSSSYCAQSICTGQQSVMGLTNGNDCWCGNELPPASSKVDDAKCNIGCTGFGTAKCGGKGYFSVLLTGNGQVEGAQDAASSSSSSSPTSTQPVQIVVTSVAPGQTVVVTQPANGSSPASHSSGGGTNTAGIAAGVVVGIVVLAAIIGGVFFYLRRRRQLAVEEEHRQRSQVSDFIAGGERKPLGSMYSHGSDARLDPEANALRRNSVGSFMADDSQDYSRKILRVSD</sequence>
<feature type="non-terminal residue" evidence="8">
    <location>
        <position position="244"/>
    </location>
</feature>
<dbReference type="Proteomes" id="UP000504637">
    <property type="component" value="Unplaced"/>
</dbReference>
<evidence type="ECO:0000256" key="2">
    <source>
        <dbReference type="ARBA" id="ARBA00022692"/>
    </source>
</evidence>
<evidence type="ECO:0000313" key="7">
    <source>
        <dbReference type="Proteomes" id="UP000504637"/>
    </source>
</evidence>
<evidence type="ECO:0000259" key="6">
    <source>
        <dbReference type="PROSITE" id="PS51212"/>
    </source>
</evidence>
<dbReference type="GeneID" id="54358385"/>
<protein>
    <recommendedName>
        <fullName evidence="6">WSC domain-containing protein</fullName>
    </recommendedName>
</protein>
<dbReference type="GO" id="GO:0071944">
    <property type="term" value="C:cell periphery"/>
    <property type="evidence" value="ECO:0007669"/>
    <property type="project" value="UniProtKB-ARBA"/>
</dbReference>
<dbReference type="Pfam" id="PF01822">
    <property type="entry name" value="WSC"/>
    <property type="match status" value="1"/>
</dbReference>
<accession>A0A6J3MAJ1</accession>